<keyword evidence="4" id="KW-1185">Reference proteome</keyword>
<gene>
    <name evidence="3" type="ORF">ABXR19_06510</name>
</gene>
<sequence length="134" mass="14863">MTTIHFWEKPGCQTNARQIEALRSAGHELIVHDLLSEKWTPQRLLDFFIDLPIDRWFNPNAPKVKSGEVVPSMFDVGSALQAMIAEPLLIRSPLIEIGCTRMAGFNSVYVDGLIDSNAQPDEACSAHQHACSTS</sequence>
<comment type="caution">
    <text evidence="3">The sequence shown here is derived from an EMBL/GenBank/DDBJ whole genome shotgun (WGS) entry which is preliminary data.</text>
</comment>
<dbReference type="Proteomes" id="UP001549691">
    <property type="component" value="Unassembled WGS sequence"/>
</dbReference>
<dbReference type="SUPFAM" id="SSF52833">
    <property type="entry name" value="Thioredoxin-like"/>
    <property type="match status" value="1"/>
</dbReference>
<dbReference type="InterPro" id="IPR036249">
    <property type="entry name" value="Thioredoxin-like_sf"/>
</dbReference>
<evidence type="ECO:0000313" key="3">
    <source>
        <dbReference type="EMBL" id="MET7013834.1"/>
    </source>
</evidence>
<organism evidence="3 4">
    <name type="scientific">Uliginosibacterium flavum</name>
    <dbReference type="NCBI Taxonomy" id="1396831"/>
    <lineage>
        <taxon>Bacteria</taxon>
        <taxon>Pseudomonadati</taxon>
        <taxon>Pseudomonadota</taxon>
        <taxon>Betaproteobacteria</taxon>
        <taxon>Rhodocyclales</taxon>
        <taxon>Zoogloeaceae</taxon>
        <taxon>Uliginosibacterium</taxon>
    </lineage>
</organism>
<protein>
    <recommendedName>
        <fullName evidence="5">Nitrogenase-associated protein</fullName>
    </recommendedName>
</protein>
<dbReference type="Gene3D" id="3.40.30.10">
    <property type="entry name" value="Glutaredoxin"/>
    <property type="match status" value="1"/>
</dbReference>
<dbReference type="EMBL" id="JBEWZI010000005">
    <property type="protein sequence ID" value="MET7013834.1"/>
    <property type="molecule type" value="Genomic_DNA"/>
</dbReference>
<proteinExistence type="inferred from homology"/>
<evidence type="ECO:0000256" key="1">
    <source>
        <dbReference type="ARBA" id="ARBA00007198"/>
    </source>
</evidence>
<evidence type="ECO:0008006" key="5">
    <source>
        <dbReference type="Google" id="ProtNLM"/>
    </source>
</evidence>
<reference evidence="3 4" key="1">
    <citation type="submission" date="2024-07" db="EMBL/GenBank/DDBJ databases">
        <title>Uliginosibacterium flavum JJ3220;KACC:17644.</title>
        <authorList>
            <person name="Kim M.K."/>
        </authorList>
    </citation>
    <scope>NUCLEOTIDE SEQUENCE [LARGE SCALE GENOMIC DNA]</scope>
    <source>
        <strain evidence="3 4">KACC:17644</strain>
    </source>
</reference>
<dbReference type="PROSITE" id="PS51353">
    <property type="entry name" value="ARSC"/>
    <property type="match status" value="1"/>
</dbReference>
<dbReference type="InterPro" id="IPR006503">
    <property type="entry name" value="Nase-assoc"/>
</dbReference>
<dbReference type="NCBIfam" id="TIGR01616">
    <property type="entry name" value="nitro_assoc"/>
    <property type="match status" value="1"/>
</dbReference>
<evidence type="ECO:0000313" key="4">
    <source>
        <dbReference type="Proteomes" id="UP001549691"/>
    </source>
</evidence>
<accession>A0ABV2TIT8</accession>
<dbReference type="InterPro" id="IPR006660">
    <property type="entry name" value="Arsenate_reductase-like"/>
</dbReference>
<name>A0ABV2TIT8_9RHOO</name>
<dbReference type="RefSeq" id="WP_354600296.1">
    <property type="nucleotide sequence ID" value="NZ_JBEWZI010000005.1"/>
</dbReference>
<evidence type="ECO:0000256" key="2">
    <source>
        <dbReference type="PROSITE-ProRule" id="PRU01282"/>
    </source>
</evidence>
<comment type="similarity">
    <text evidence="1 2">Belongs to the ArsC family.</text>
</comment>